<dbReference type="Gene3D" id="3.40.50.2000">
    <property type="entry name" value="Glycogen Phosphorylase B"/>
    <property type="match status" value="2"/>
</dbReference>
<evidence type="ECO:0000256" key="1">
    <source>
        <dbReference type="ARBA" id="ARBA00022679"/>
    </source>
</evidence>
<proteinExistence type="predicted"/>
<reference evidence="4 5" key="1">
    <citation type="submission" date="2022-04" db="EMBL/GenBank/DDBJ databases">
        <title>Positive selection, recombination, and allopatry shape intraspecific diversity of widespread and dominant cyanobacteria.</title>
        <authorList>
            <person name="Wei J."/>
            <person name="Shu W."/>
            <person name="Hu C."/>
        </authorList>
    </citation>
    <scope>NUCLEOTIDE SEQUENCE [LARGE SCALE GENOMIC DNA]</scope>
    <source>
        <strain evidence="4 5">DQ-A4</strain>
    </source>
</reference>
<accession>A0ABV0K5R0</accession>
<dbReference type="CDD" id="cd03809">
    <property type="entry name" value="GT4_MtfB-like"/>
    <property type="match status" value="1"/>
</dbReference>
<evidence type="ECO:0000259" key="3">
    <source>
        <dbReference type="Pfam" id="PF13439"/>
    </source>
</evidence>
<dbReference type="InterPro" id="IPR001296">
    <property type="entry name" value="Glyco_trans_1"/>
</dbReference>
<evidence type="ECO:0000313" key="5">
    <source>
        <dbReference type="Proteomes" id="UP001482513"/>
    </source>
</evidence>
<protein>
    <submittedName>
        <fullName evidence="4">Glycosyltransferase family 4 protein</fullName>
    </submittedName>
</protein>
<dbReference type="SUPFAM" id="SSF53756">
    <property type="entry name" value="UDP-Glycosyltransferase/glycogen phosphorylase"/>
    <property type="match status" value="1"/>
</dbReference>
<comment type="caution">
    <text evidence="4">The sequence shown here is derived from an EMBL/GenBank/DDBJ whole genome shotgun (WGS) entry which is preliminary data.</text>
</comment>
<dbReference type="PANTHER" id="PTHR46401:SF2">
    <property type="entry name" value="GLYCOSYLTRANSFERASE WBBK-RELATED"/>
    <property type="match status" value="1"/>
</dbReference>
<evidence type="ECO:0000259" key="2">
    <source>
        <dbReference type="Pfam" id="PF00534"/>
    </source>
</evidence>
<dbReference type="EMBL" id="JAMPKX010000006">
    <property type="protein sequence ID" value="MEP0948097.1"/>
    <property type="molecule type" value="Genomic_DNA"/>
</dbReference>
<evidence type="ECO:0000313" key="4">
    <source>
        <dbReference type="EMBL" id="MEP0948097.1"/>
    </source>
</evidence>
<dbReference type="Pfam" id="PF00534">
    <property type="entry name" value="Glycos_transf_1"/>
    <property type="match status" value="1"/>
</dbReference>
<sequence length="365" mass="41544">MRILYDGQIYASQMAGGINRYFSNLINNLPKSVHPVLTTCQTLSVNYPSHPNLKTFHYQRFGFRPGRVSYWLEPYYFKTVNYLNTFDVIHPTYYNLLSRQDISQCRHPVVLSVWDMIHEIFPEQMDADGNHREIKRKAILAAQKILCISENTKKDLLNRYSISEKDVTVTYLASELDISMSYSSDSVPECPYFLYVGSRASYKNFERLLIAFAKVTSSCDDLALCVVGSPFTEDEKKLIHDLEVEDYIEHCGYVANDHLAKLYRCSLAFVYPSLYEGFGIPPLEAMACGTVAIVANSSSLPEVVGDAGLLFDPQSTDELIDQLKVVLDHSTERDRLISKGQIRAKQFSWDKTVAQTVEVYRTVVA</sequence>
<organism evidence="4 5">
    <name type="scientific">Leptolyngbya subtilissima DQ-A4</name>
    <dbReference type="NCBI Taxonomy" id="2933933"/>
    <lineage>
        <taxon>Bacteria</taxon>
        <taxon>Bacillati</taxon>
        <taxon>Cyanobacteriota</taxon>
        <taxon>Cyanophyceae</taxon>
        <taxon>Leptolyngbyales</taxon>
        <taxon>Leptolyngbyaceae</taxon>
        <taxon>Leptolyngbya group</taxon>
        <taxon>Leptolyngbya</taxon>
    </lineage>
</organism>
<dbReference type="Pfam" id="PF13439">
    <property type="entry name" value="Glyco_transf_4"/>
    <property type="match status" value="1"/>
</dbReference>
<keyword evidence="1" id="KW-0808">Transferase</keyword>
<feature type="domain" description="Glycosyltransferase subfamily 4-like N-terminal" evidence="3">
    <location>
        <begin position="16"/>
        <end position="171"/>
    </location>
</feature>
<keyword evidence="5" id="KW-1185">Reference proteome</keyword>
<gene>
    <name evidence="4" type="ORF">NC992_14530</name>
</gene>
<dbReference type="InterPro" id="IPR028098">
    <property type="entry name" value="Glyco_trans_4-like_N"/>
</dbReference>
<dbReference type="PANTHER" id="PTHR46401">
    <property type="entry name" value="GLYCOSYLTRANSFERASE WBBK-RELATED"/>
    <property type="match status" value="1"/>
</dbReference>
<feature type="domain" description="Glycosyl transferase family 1" evidence="2">
    <location>
        <begin position="190"/>
        <end position="341"/>
    </location>
</feature>
<dbReference type="RefSeq" id="WP_190705451.1">
    <property type="nucleotide sequence ID" value="NZ_JAMPKX010000006.1"/>
</dbReference>
<name>A0ABV0K5R0_9CYAN</name>
<dbReference type="Proteomes" id="UP001482513">
    <property type="component" value="Unassembled WGS sequence"/>
</dbReference>